<sequence>MKRTYIEWTVEELVGDDIVDSNFAASYAEVRGMVAGKVGVFRFGLVRDYSPPDSQVMERSWAYIVHGLLAAEFTDAYDNPVAKVAVRYFRETQNSI</sequence>
<name>A0A0F9GDI7_9ZZZZ</name>
<proteinExistence type="predicted"/>
<accession>A0A0F9GDI7</accession>
<dbReference type="EMBL" id="LAZR01020527">
    <property type="protein sequence ID" value="KKL88576.1"/>
    <property type="molecule type" value="Genomic_DNA"/>
</dbReference>
<dbReference type="AlphaFoldDB" id="A0A0F9GDI7"/>
<gene>
    <name evidence="1" type="ORF">LCGC14_1923300</name>
</gene>
<comment type="caution">
    <text evidence="1">The sequence shown here is derived from an EMBL/GenBank/DDBJ whole genome shotgun (WGS) entry which is preliminary data.</text>
</comment>
<evidence type="ECO:0000313" key="1">
    <source>
        <dbReference type="EMBL" id="KKL88576.1"/>
    </source>
</evidence>
<reference evidence="1" key="1">
    <citation type="journal article" date="2015" name="Nature">
        <title>Complex archaea that bridge the gap between prokaryotes and eukaryotes.</title>
        <authorList>
            <person name="Spang A."/>
            <person name="Saw J.H."/>
            <person name="Jorgensen S.L."/>
            <person name="Zaremba-Niedzwiedzka K."/>
            <person name="Martijn J."/>
            <person name="Lind A.E."/>
            <person name="van Eijk R."/>
            <person name="Schleper C."/>
            <person name="Guy L."/>
            <person name="Ettema T.J."/>
        </authorList>
    </citation>
    <scope>NUCLEOTIDE SEQUENCE</scope>
</reference>
<protein>
    <submittedName>
        <fullName evidence="1">Uncharacterized protein</fullName>
    </submittedName>
</protein>
<organism evidence="1">
    <name type="scientific">marine sediment metagenome</name>
    <dbReference type="NCBI Taxonomy" id="412755"/>
    <lineage>
        <taxon>unclassified sequences</taxon>
        <taxon>metagenomes</taxon>
        <taxon>ecological metagenomes</taxon>
    </lineage>
</organism>